<dbReference type="EMBL" id="BTGB01000009">
    <property type="protein sequence ID" value="GMM48108.1"/>
    <property type="molecule type" value="Genomic_DNA"/>
</dbReference>
<proteinExistence type="predicted"/>
<evidence type="ECO:0000256" key="2">
    <source>
        <dbReference type="SAM" id="MobiDB-lite"/>
    </source>
</evidence>
<feature type="coiled-coil region" evidence="1">
    <location>
        <begin position="506"/>
        <end position="613"/>
    </location>
</feature>
<evidence type="ECO:0000313" key="3">
    <source>
        <dbReference type="EMBL" id="GMM48108.1"/>
    </source>
</evidence>
<reference evidence="3 4" key="1">
    <citation type="journal article" date="2023" name="Elife">
        <title>Identification of key yeast species and microbe-microbe interactions impacting larval growth of Drosophila in the wild.</title>
        <authorList>
            <person name="Mure A."/>
            <person name="Sugiura Y."/>
            <person name="Maeda R."/>
            <person name="Honda K."/>
            <person name="Sakurai N."/>
            <person name="Takahashi Y."/>
            <person name="Watada M."/>
            <person name="Katoh T."/>
            <person name="Gotoh A."/>
            <person name="Gotoh Y."/>
            <person name="Taniguchi I."/>
            <person name="Nakamura K."/>
            <person name="Hayashi T."/>
            <person name="Katayama T."/>
            <person name="Uemura T."/>
            <person name="Hattori Y."/>
        </authorList>
    </citation>
    <scope>NUCLEOTIDE SEQUENCE [LARGE SCALE GENOMIC DNA]</scope>
    <source>
        <strain evidence="3 4">PK-24</strain>
    </source>
</reference>
<accession>A0AAV5R9K7</accession>
<protein>
    <submittedName>
        <fullName evidence="3">Uncharacterized protein</fullName>
    </submittedName>
</protein>
<name>A0AAV5R9K7_PICKL</name>
<dbReference type="Proteomes" id="UP001378960">
    <property type="component" value="Unassembled WGS sequence"/>
</dbReference>
<keyword evidence="4" id="KW-1185">Reference proteome</keyword>
<evidence type="ECO:0000313" key="4">
    <source>
        <dbReference type="Proteomes" id="UP001378960"/>
    </source>
</evidence>
<evidence type="ECO:0000256" key="1">
    <source>
        <dbReference type="SAM" id="Coils"/>
    </source>
</evidence>
<sequence length="619" mass="71033">MPSPLVPISITRSHSEGSDDIDQLQSPNTNSSTHSNTTSNTTDDINNTNEQPLLAEKIRNRQVPAPPVPPRVPSRGYNTHLRASRATSLIIPVVTNDHEEEEEGEGEGEDNENRDIVDFNVNMSLPSSPVSPKLPTRPPKTPDRKNSSEFQPQVLTTYGLDRVTGANFSPTSMNSKRSRKSSFKHFENDYDDHYNDYEPSLIDKIQKFYIQSRKSHVDEIIEILSNQDLTISGGEYLDKIHSSDSIIETLSQIRAGDYESTNLPILYSLLLKSLKIEENTFNFTPNVPYEIEKEIDQLIIELSFLLRSTNEQKLKLKNDFMKIYTLLLKTNITNTKPNALVLSFMYRCGSKYVLPQTLILALIINKFILPLDDIDSQQEFKFILLRTLESIDPTILLNITKQSSNPISYTNELLQSTKFWCDLVHQLYINDTNEKNHPYGLTKVLHNLIVYGIYSLIDVIIHLRHELNIFGCDKSNKQDTIDISSQNNSILNYHREFTILNESIESKLTSNELEKLSNKNQELEKVLEEHNKGYNELLNNYKQLNEEKISVTGLIDKVKDENETLKATKRSINAQVEQALSQYDVIKLTMEKNKRVQELNDSMKKEIERLVLENKRLSK</sequence>
<feature type="compositionally biased region" description="Low complexity" evidence="2">
    <location>
        <begin position="28"/>
        <end position="49"/>
    </location>
</feature>
<keyword evidence="1" id="KW-0175">Coiled coil</keyword>
<feature type="region of interest" description="Disordered" evidence="2">
    <location>
        <begin position="1"/>
        <end position="150"/>
    </location>
</feature>
<organism evidence="3 4">
    <name type="scientific">Pichia kluyveri</name>
    <name type="common">Yeast</name>
    <dbReference type="NCBI Taxonomy" id="36015"/>
    <lineage>
        <taxon>Eukaryota</taxon>
        <taxon>Fungi</taxon>
        <taxon>Dikarya</taxon>
        <taxon>Ascomycota</taxon>
        <taxon>Saccharomycotina</taxon>
        <taxon>Pichiomycetes</taxon>
        <taxon>Pichiales</taxon>
        <taxon>Pichiaceae</taxon>
        <taxon>Pichia</taxon>
    </lineage>
</organism>
<dbReference type="AlphaFoldDB" id="A0AAV5R9K7"/>
<gene>
    <name evidence="3" type="ORF">DAPK24_047060</name>
</gene>
<feature type="compositionally biased region" description="Acidic residues" evidence="2">
    <location>
        <begin position="98"/>
        <end position="110"/>
    </location>
</feature>
<comment type="caution">
    <text evidence="3">The sequence shown here is derived from an EMBL/GenBank/DDBJ whole genome shotgun (WGS) entry which is preliminary data.</text>
</comment>
<feature type="compositionally biased region" description="Low complexity" evidence="2">
    <location>
        <begin position="124"/>
        <end position="134"/>
    </location>
</feature>